<dbReference type="Proteomes" id="UP000178347">
    <property type="component" value="Unassembled WGS sequence"/>
</dbReference>
<gene>
    <name evidence="2" type="ORF">A3G00_03120</name>
</gene>
<protein>
    <submittedName>
        <fullName evidence="2">Uncharacterized protein</fullName>
    </submittedName>
</protein>
<evidence type="ECO:0000313" key="2">
    <source>
        <dbReference type="EMBL" id="OGH75710.1"/>
    </source>
</evidence>
<feature type="region of interest" description="Disordered" evidence="1">
    <location>
        <begin position="15"/>
        <end position="37"/>
    </location>
</feature>
<proteinExistence type="predicted"/>
<organism evidence="2 3">
    <name type="scientific">Candidatus Magasanikbacteria bacterium RIFCSPLOWO2_12_FULL_43_12</name>
    <dbReference type="NCBI Taxonomy" id="1798692"/>
    <lineage>
        <taxon>Bacteria</taxon>
        <taxon>Candidatus Magasanikiibacteriota</taxon>
    </lineage>
</organism>
<comment type="caution">
    <text evidence="2">The sequence shown here is derived from an EMBL/GenBank/DDBJ whole genome shotgun (WGS) entry which is preliminary data.</text>
</comment>
<accession>A0A1F6MW37</accession>
<feature type="compositionally biased region" description="Basic and acidic residues" evidence="1">
    <location>
        <begin position="22"/>
        <end position="37"/>
    </location>
</feature>
<evidence type="ECO:0000256" key="1">
    <source>
        <dbReference type="SAM" id="MobiDB-lite"/>
    </source>
</evidence>
<dbReference type="STRING" id="1798692.A3G00_03120"/>
<evidence type="ECO:0000313" key="3">
    <source>
        <dbReference type="Proteomes" id="UP000178347"/>
    </source>
</evidence>
<dbReference type="EMBL" id="MFQN01000003">
    <property type="protein sequence ID" value="OGH75710.1"/>
    <property type="molecule type" value="Genomic_DNA"/>
</dbReference>
<reference evidence="2 3" key="1">
    <citation type="journal article" date="2016" name="Nat. Commun.">
        <title>Thousands of microbial genomes shed light on interconnected biogeochemical processes in an aquifer system.</title>
        <authorList>
            <person name="Anantharaman K."/>
            <person name="Brown C.T."/>
            <person name="Hug L.A."/>
            <person name="Sharon I."/>
            <person name="Castelle C.J."/>
            <person name="Probst A.J."/>
            <person name="Thomas B.C."/>
            <person name="Singh A."/>
            <person name="Wilkins M.J."/>
            <person name="Karaoz U."/>
            <person name="Brodie E.L."/>
            <person name="Williams K.H."/>
            <person name="Hubbard S.S."/>
            <person name="Banfield J.F."/>
        </authorList>
    </citation>
    <scope>NUCLEOTIDE SEQUENCE [LARGE SCALE GENOMIC DNA]</scope>
</reference>
<sequence length="154" mass="17346">MAELLRAIKYSNEGDEGVLSPEESRKRQEGQMRLQGEKTGWRQTHEVLFDGEIFAGVPMIDMPKDPALERHYLLGFWGGAAEQIKDHVTLTRGLSEEQREGWKNVAQMIDGRMREALSAMEKGDTAKIDMGDVQDKINELSKAAQEEDTVRLAA</sequence>
<name>A0A1F6MW37_9BACT</name>
<dbReference type="AlphaFoldDB" id="A0A1F6MW37"/>